<dbReference type="InterPro" id="IPR036959">
    <property type="entry name" value="Peptidase_C12_UCH_sf"/>
</dbReference>
<dbReference type="GO" id="GO:0016579">
    <property type="term" value="P:protein deubiquitination"/>
    <property type="evidence" value="ECO:0007669"/>
    <property type="project" value="TreeGrafter"/>
</dbReference>
<evidence type="ECO:0000256" key="9">
    <source>
        <dbReference type="SAM" id="MobiDB-lite"/>
    </source>
</evidence>
<dbReference type="PANTHER" id="PTHR10589:SF17">
    <property type="entry name" value="UBIQUITIN CARBOXYL-TERMINAL HYDROLASE"/>
    <property type="match status" value="1"/>
</dbReference>
<dbReference type="GO" id="GO:0005737">
    <property type="term" value="C:cytoplasm"/>
    <property type="evidence" value="ECO:0007669"/>
    <property type="project" value="TreeGrafter"/>
</dbReference>
<feature type="site" description="Important for enzyme activity" evidence="7">
    <location>
        <position position="189"/>
    </location>
</feature>
<evidence type="ECO:0000256" key="1">
    <source>
        <dbReference type="ARBA" id="ARBA00000707"/>
    </source>
</evidence>
<evidence type="ECO:0000259" key="10">
    <source>
        <dbReference type="PROSITE" id="PS52048"/>
    </source>
</evidence>
<evidence type="ECO:0000313" key="11">
    <source>
        <dbReference type="EMBL" id="RIB17119.1"/>
    </source>
</evidence>
<feature type="site" description="Transition state stabilizer" evidence="7">
    <location>
        <position position="95"/>
    </location>
</feature>
<evidence type="ECO:0000256" key="3">
    <source>
        <dbReference type="ARBA" id="ARBA00022670"/>
    </source>
</evidence>
<dbReference type="PROSITE" id="PS52048">
    <property type="entry name" value="UCH_DOMAIN"/>
    <property type="match status" value="1"/>
</dbReference>
<keyword evidence="12" id="KW-1185">Reference proteome</keyword>
<dbReference type="EMBL" id="QKWP01000628">
    <property type="protein sequence ID" value="RIB17119.1"/>
    <property type="molecule type" value="Genomic_DNA"/>
</dbReference>
<dbReference type="InterPro" id="IPR001578">
    <property type="entry name" value="Peptidase_C12_UCH"/>
</dbReference>
<dbReference type="PANTHER" id="PTHR10589">
    <property type="entry name" value="UBIQUITIN CARBOXYL-TERMINAL HYDROLASE"/>
    <property type="match status" value="1"/>
</dbReference>
<dbReference type="OrthoDB" id="427186at2759"/>
<evidence type="ECO:0000256" key="2">
    <source>
        <dbReference type="ARBA" id="ARBA00009326"/>
    </source>
</evidence>
<comment type="catalytic activity">
    <reaction evidence="1 7 8">
        <text>Thiol-dependent hydrolysis of ester, thioester, amide, peptide and isopeptide bonds formed by the C-terminal Gly of ubiquitin (a 76-residue protein attached to proteins as an intracellular targeting signal).</text>
        <dbReference type="EC" id="3.4.19.12"/>
    </reaction>
</comment>
<reference evidence="11 12" key="1">
    <citation type="submission" date="2018-06" db="EMBL/GenBank/DDBJ databases">
        <title>Comparative genomics reveals the genomic features of Rhizophagus irregularis, R. cerebriforme, R. diaphanum and Gigaspora rosea, and their symbiotic lifestyle signature.</title>
        <authorList>
            <person name="Morin E."/>
            <person name="San Clemente H."/>
            <person name="Chen E.C.H."/>
            <person name="De La Providencia I."/>
            <person name="Hainaut M."/>
            <person name="Kuo A."/>
            <person name="Kohler A."/>
            <person name="Murat C."/>
            <person name="Tang N."/>
            <person name="Roy S."/>
            <person name="Loubradou J."/>
            <person name="Henrissat B."/>
            <person name="Grigoriev I.V."/>
            <person name="Corradi N."/>
            <person name="Roux C."/>
            <person name="Martin F.M."/>
        </authorList>
    </citation>
    <scope>NUCLEOTIDE SEQUENCE [LARGE SCALE GENOMIC DNA]</scope>
    <source>
        <strain evidence="11 12">DAOM 194757</strain>
    </source>
</reference>
<name>A0A397V869_9GLOM</name>
<sequence length="234" mass="26383">MAETETKKKIRWIPLESNPEVMNKYVHKLGLSSQWAYTDVFGLEEELLLMIPKPIKAFLLLFPVSEAHENYTKIQVESIKEKGQEISPNVVFYKQTISNACGTIGLVHSLANNRDSIPIEDGPLKRLLDKTKALTPEERAKCLEEDDELAEAHQTSARMGQTRAPGEDERVNLHFICLVEKDGSIYELDGSKPFPVNHGSCDDFVKGSVDIIKKFMERDPNNLQFTVVALAPKD</sequence>
<dbReference type="SUPFAM" id="SSF54001">
    <property type="entry name" value="Cysteine proteinases"/>
    <property type="match status" value="1"/>
</dbReference>
<keyword evidence="4 7" id="KW-0833">Ubl conjugation pathway</keyword>
<dbReference type="Gene3D" id="3.40.532.10">
    <property type="entry name" value="Peptidase C12, ubiquitin carboxyl-terminal hydrolase"/>
    <property type="match status" value="1"/>
</dbReference>
<dbReference type="FunFam" id="3.40.532.10:FF:000006">
    <property type="entry name" value="Ubiquitin carboxyl-terminal hydrolase"/>
    <property type="match status" value="1"/>
</dbReference>
<dbReference type="Pfam" id="PF01088">
    <property type="entry name" value="Peptidase_C12"/>
    <property type="match status" value="1"/>
</dbReference>
<evidence type="ECO:0000256" key="8">
    <source>
        <dbReference type="RuleBase" id="RU361215"/>
    </source>
</evidence>
<dbReference type="PROSITE" id="PS00140">
    <property type="entry name" value="UCH_1"/>
    <property type="match status" value="1"/>
</dbReference>
<dbReference type="InterPro" id="IPR038765">
    <property type="entry name" value="Papain-like_cys_pep_sf"/>
</dbReference>
<feature type="active site" description="Nucleophile" evidence="7">
    <location>
        <position position="101"/>
    </location>
</feature>
<dbReference type="GO" id="GO:0004843">
    <property type="term" value="F:cysteine-type deubiquitinase activity"/>
    <property type="evidence" value="ECO:0007669"/>
    <property type="project" value="UniProtKB-UniRule"/>
</dbReference>
<protein>
    <recommendedName>
        <fullName evidence="8">Ubiquitin carboxyl-terminal hydrolase</fullName>
        <ecNumber evidence="8">3.4.19.12</ecNumber>
    </recommendedName>
</protein>
<feature type="domain" description="UCH catalytic" evidence="10">
    <location>
        <begin position="11"/>
        <end position="232"/>
    </location>
</feature>
<dbReference type="STRING" id="44941.A0A397V869"/>
<dbReference type="EC" id="3.4.19.12" evidence="8"/>
<keyword evidence="5 7" id="KW-0378">Hydrolase</keyword>
<evidence type="ECO:0000256" key="7">
    <source>
        <dbReference type="PROSITE-ProRule" id="PRU01393"/>
    </source>
</evidence>
<feature type="region of interest" description="Disordered" evidence="9">
    <location>
        <begin position="143"/>
        <end position="165"/>
    </location>
</feature>
<dbReference type="Proteomes" id="UP000266673">
    <property type="component" value="Unassembled WGS sequence"/>
</dbReference>
<dbReference type="CDD" id="cd09616">
    <property type="entry name" value="Peptidase_C12_UCH_L1_L3"/>
    <property type="match status" value="1"/>
</dbReference>
<gene>
    <name evidence="11" type="ORF">C2G38_2089060</name>
</gene>
<evidence type="ECO:0000256" key="5">
    <source>
        <dbReference type="ARBA" id="ARBA00022801"/>
    </source>
</evidence>
<evidence type="ECO:0000256" key="6">
    <source>
        <dbReference type="ARBA" id="ARBA00022807"/>
    </source>
</evidence>
<keyword evidence="3 7" id="KW-0645">Protease</keyword>
<proteinExistence type="inferred from homology"/>
<comment type="caution">
    <text evidence="11">The sequence shown here is derived from an EMBL/GenBank/DDBJ whole genome shotgun (WGS) entry which is preliminary data.</text>
</comment>
<keyword evidence="6 7" id="KW-0788">Thiol protease</keyword>
<dbReference type="InterPro" id="IPR057254">
    <property type="entry name" value="UCH_AS"/>
</dbReference>
<organism evidence="11 12">
    <name type="scientific">Gigaspora rosea</name>
    <dbReference type="NCBI Taxonomy" id="44941"/>
    <lineage>
        <taxon>Eukaryota</taxon>
        <taxon>Fungi</taxon>
        <taxon>Fungi incertae sedis</taxon>
        <taxon>Mucoromycota</taxon>
        <taxon>Glomeromycotina</taxon>
        <taxon>Glomeromycetes</taxon>
        <taxon>Diversisporales</taxon>
        <taxon>Gigasporaceae</taxon>
        <taxon>Gigaspora</taxon>
    </lineage>
</organism>
<feature type="active site" description="Proton donor" evidence="7">
    <location>
        <position position="174"/>
    </location>
</feature>
<evidence type="ECO:0000256" key="4">
    <source>
        <dbReference type="ARBA" id="ARBA00022786"/>
    </source>
</evidence>
<dbReference type="AlphaFoldDB" id="A0A397V869"/>
<evidence type="ECO:0000313" key="12">
    <source>
        <dbReference type="Proteomes" id="UP000266673"/>
    </source>
</evidence>
<dbReference type="GO" id="GO:0006511">
    <property type="term" value="P:ubiquitin-dependent protein catabolic process"/>
    <property type="evidence" value="ECO:0007669"/>
    <property type="project" value="UniProtKB-UniRule"/>
</dbReference>
<accession>A0A397V869</accession>
<comment type="similarity">
    <text evidence="2 7 8">Belongs to the peptidase C12 family.</text>
</comment>
<dbReference type="PRINTS" id="PR00707">
    <property type="entry name" value="UBCTHYDRLASE"/>
</dbReference>